<dbReference type="Gene3D" id="1.50.10.140">
    <property type="match status" value="1"/>
</dbReference>
<dbReference type="Pfam" id="PF11329">
    <property type="entry name" value="DUF3131"/>
    <property type="match status" value="1"/>
</dbReference>
<comment type="caution">
    <text evidence="3">The sequence shown here is derived from an EMBL/GenBank/DDBJ whole genome shotgun (WGS) entry which is preliminary data.</text>
</comment>
<feature type="domain" description="DUF3131" evidence="2">
    <location>
        <begin position="235"/>
        <end position="370"/>
    </location>
</feature>
<proteinExistence type="predicted"/>
<reference evidence="3 4" key="1">
    <citation type="submission" date="2017-09" db="EMBL/GenBank/DDBJ databases">
        <title>Depth-based differentiation of microbial function through sediment-hosted aquifers and enrichment of novel symbionts in the deep terrestrial subsurface.</title>
        <authorList>
            <person name="Probst A.J."/>
            <person name="Ladd B."/>
            <person name="Jarett J.K."/>
            <person name="Geller-Mcgrath D.E."/>
            <person name="Sieber C.M."/>
            <person name="Emerson J.B."/>
            <person name="Anantharaman K."/>
            <person name="Thomas B.C."/>
            <person name="Malmstrom R."/>
            <person name="Stieglmeier M."/>
            <person name="Klingl A."/>
            <person name="Woyke T."/>
            <person name="Ryan C.M."/>
            <person name="Banfield J.F."/>
        </authorList>
    </citation>
    <scope>NUCLEOTIDE SEQUENCE [LARGE SCALE GENOMIC DNA]</scope>
    <source>
        <strain evidence="3">CG11_big_fil_rev_8_21_14_0_20_45_26</strain>
    </source>
</reference>
<evidence type="ECO:0000313" key="4">
    <source>
        <dbReference type="Proteomes" id="UP000230859"/>
    </source>
</evidence>
<sequence>MQGCGKGKAESPFNLIQPGKTLLHYSEFELIDDFNSGFAKNKQGREWKIVKDSKPQTALAANTEDSLNPFGGSVKIICRDGQVADCEIQNHFGHLDMSQAKYLVGRIKDNNRHLFNGSIYFGLTDAYGRQSEVKLNRMYLHADQERPGGWSSIQIPLNEFKGLQFDYLSDFNIKIESERTDPQELIFDDFAFFGPKNVYVLSSGDNLKKFPPAPVRHNRAERLKKETNDERFLKQIAKDTWQFFDDAVDKKTELVVDHVRLGRTKGIGDYTSPTNIAFYWLACVAAYDLDFISKKDALGRIERSLKIVDKLERWDGKYFYNYYHTATLQVTRHYVSSVDLAWLAASLAVLRQAFPGAFDQTIDRLLKQIDFSIFYDESIGHLRLGFDEDQATFSPYHYGLLISEARLMSYVAIAKGDLPKTHWARINRTLPAEWNWQTQTPQGREKELFGISYFGGYYTYKGQKLLPSWGGSLFEVLSPALLLNSKELSRDSFWLNNQRTVEAHIDYALNEKKYPVWGLAPAAIPNGKQWLYREYGLKAVAAKGYMEEGVIAPYASILALEVKPDAVIKNLRAMLEKFPDIYGPYGFYDAVDVTRNRVTEQYLALDEGMILVALTNHLKNGSIRNRFRRDPIGKNGEMLLTEEHFFN</sequence>
<dbReference type="AlphaFoldDB" id="A0A2H0LQK3"/>
<dbReference type="Pfam" id="PF10091">
    <property type="entry name" value="Glycoamylase"/>
    <property type="match status" value="1"/>
</dbReference>
<evidence type="ECO:0000259" key="2">
    <source>
        <dbReference type="Pfam" id="PF11329"/>
    </source>
</evidence>
<protein>
    <submittedName>
        <fullName evidence="3">Uncharacterized protein</fullName>
    </submittedName>
</protein>
<dbReference type="EMBL" id="PCVY01000061">
    <property type="protein sequence ID" value="PIQ85775.1"/>
    <property type="molecule type" value="Genomic_DNA"/>
</dbReference>
<organism evidence="3 4">
    <name type="scientific">Candidatus Abzuiibacterium crystallinum</name>
    <dbReference type="NCBI Taxonomy" id="1974748"/>
    <lineage>
        <taxon>Bacteria</taxon>
        <taxon>Pseudomonadati</taxon>
        <taxon>Candidatus Omnitrophota</taxon>
        <taxon>Candidatus Abzuiibacterium</taxon>
    </lineage>
</organism>
<dbReference type="Proteomes" id="UP000230859">
    <property type="component" value="Unassembled WGS sequence"/>
</dbReference>
<feature type="domain" description="Glycoamylase-like" evidence="1">
    <location>
        <begin position="459"/>
        <end position="629"/>
    </location>
</feature>
<name>A0A2H0LQK3_9BACT</name>
<accession>A0A2H0LQK3</accession>
<evidence type="ECO:0000313" key="3">
    <source>
        <dbReference type="EMBL" id="PIQ85775.1"/>
    </source>
</evidence>
<dbReference type="InterPro" id="IPR019282">
    <property type="entry name" value="Glycoamylase-like_cons_dom"/>
</dbReference>
<evidence type="ECO:0000259" key="1">
    <source>
        <dbReference type="Pfam" id="PF10091"/>
    </source>
</evidence>
<gene>
    <name evidence="3" type="ORF">COV74_07465</name>
</gene>
<dbReference type="InterPro" id="IPR021478">
    <property type="entry name" value="DUF3131"/>
</dbReference>